<dbReference type="Proteomes" id="UP000677228">
    <property type="component" value="Unassembled WGS sequence"/>
</dbReference>
<feature type="non-terminal residue" evidence="1">
    <location>
        <position position="1"/>
    </location>
</feature>
<accession>A0A8S2GAA5</accession>
<reference evidence="1" key="1">
    <citation type="submission" date="2021-02" db="EMBL/GenBank/DDBJ databases">
        <authorList>
            <person name="Nowell W R."/>
        </authorList>
    </citation>
    <scope>NUCLEOTIDE SEQUENCE</scope>
</reference>
<organism evidence="1 3">
    <name type="scientific">Didymodactylos carnosus</name>
    <dbReference type="NCBI Taxonomy" id="1234261"/>
    <lineage>
        <taxon>Eukaryota</taxon>
        <taxon>Metazoa</taxon>
        <taxon>Spiralia</taxon>
        <taxon>Gnathifera</taxon>
        <taxon>Rotifera</taxon>
        <taxon>Eurotatoria</taxon>
        <taxon>Bdelloidea</taxon>
        <taxon>Philodinida</taxon>
        <taxon>Philodinidae</taxon>
        <taxon>Didymodactylos</taxon>
    </lineage>
</organism>
<dbReference type="Proteomes" id="UP000682733">
    <property type="component" value="Unassembled WGS sequence"/>
</dbReference>
<dbReference type="EMBL" id="CAJOBA010102052">
    <property type="protein sequence ID" value="CAF4523517.1"/>
    <property type="molecule type" value="Genomic_DNA"/>
</dbReference>
<dbReference type="EMBL" id="CAJNOK010070973">
    <property type="protein sequence ID" value="CAF1662952.1"/>
    <property type="molecule type" value="Genomic_DNA"/>
</dbReference>
<sequence length="76" mass="9041">TLDQMSSSLLLPIVKQYHLKCATIRLNLETSFDVNTLQIDEYDRFKIFIDKYEHEDTRHIPPIEQIFDKNEQASDK</sequence>
<comment type="caution">
    <text evidence="1">The sequence shown here is derived from an EMBL/GenBank/DDBJ whole genome shotgun (WGS) entry which is preliminary data.</text>
</comment>
<name>A0A8S2GAA5_9BILA</name>
<protein>
    <submittedName>
        <fullName evidence="1">Uncharacterized protein</fullName>
    </submittedName>
</protein>
<proteinExistence type="predicted"/>
<evidence type="ECO:0000313" key="1">
    <source>
        <dbReference type="EMBL" id="CAF1662952.1"/>
    </source>
</evidence>
<dbReference type="AlphaFoldDB" id="A0A8S2GAA5"/>
<evidence type="ECO:0000313" key="2">
    <source>
        <dbReference type="EMBL" id="CAF4523517.1"/>
    </source>
</evidence>
<gene>
    <name evidence="1" type="ORF">OVA965_LOCUS45372</name>
    <name evidence="2" type="ORF">TMI583_LOCUS48812</name>
</gene>
<evidence type="ECO:0000313" key="3">
    <source>
        <dbReference type="Proteomes" id="UP000677228"/>
    </source>
</evidence>